<feature type="transmembrane region" description="Helical" evidence="8">
    <location>
        <begin position="153"/>
        <end position="175"/>
    </location>
</feature>
<keyword evidence="5 8" id="KW-0812">Transmembrane</keyword>
<evidence type="ECO:0000256" key="1">
    <source>
        <dbReference type="ARBA" id="ARBA00004651"/>
    </source>
</evidence>
<evidence type="ECO:0000313" key="11">
    <source>
        <dbReference type="Proteomes" id="UP000269923"/>
    </source>
</evidence>
<dbReference type="PANTHER" id="PTHR23502">
    <property type="entry name" value="MAJOR FACILITATOR SUPERFAMILY"/>
    <property type="match status" value="1"/>
</dbReference>
<comment type="subcellular location">
    <subcellularLocation>
        <location evidence="8">Cell inner membrane</location>
        <topology evidence="8">Multi-pass membrane protein</topology>
    </subcellularLocation>
    <subcellularLocation>
        <location evidence="1">Cell membrane</location>
        <topology evidence="1">Multi-pass membrane protein</topology>
    </subcellularLocation>
</comment>
<dbReference type="STRING" id="1121352.GCA_000620925_00974"/>
<feature type="transmembrane region" description="Helical" evidence="8">
    <location>
        <begin position="360"/>
        <end position="382"/>
    </location>
</feature>
<comment type="caution">
    <text evidence="8">Lacks conserved residue(s) required for the propagation of feature annotation.</text>
</comment>
<accession>A0A3P2A5Z6</accession>
<dbReference type="EMBL" id="RQYC01000004">
    <property type="protein sequence ID" value="RRD90834.1"/>
    <property type="molecule type" value="Genomic_DNA"/>
</dbReference>
<protein>
    <recommendedName>
        <fullName evidence="8">Bcr/CflA family efflux transporter</fullName>
    </recommendedName>
</protein>
<dbReference type="NCBIfam" id="TIGR00710">
    <property type="entry name" value="efflux_Bcr_CflA"/>
    <property type="match status" value="1"/>
</dbReference>
<evidence type="ECO:0000256" key="8">
    <source>
        <dbReference type="RuleBase" id="RU365088"/>
    </source>
</evidence>
<keyword evidence="7 8" id="KW-0472">Membrane</keyword>
<feature type="transmembrane region" description="Helical" evidence="8">
    <location>
        <begin position="92"/>
        <end position="113"/>
    </location>
</feature>
<dbReference type="OrthoDB" id="9814303at2"/>
<gene>
    <name evidence="10" type="ORF">EII21_03845</name>
</gene>
<feature type="transmembrane region" description="Helical" evidence="8">
    <location>
        <begin position="66"/>
        <end position="86"/>
    </location>
</feature>
<dbReference type="InterPro" id="IPR036259">
    <property type="entry name" value="MFS_trans_sf"/>
</dbReference>
<dbReference type="SUPFAM" id="SSF103473">
    <property type="entry name" value="MFS general substrate transporter"/>
    <property type="match status" value="1"/>
</dbReference>
<feature type="transmembrane region" description="Helical" evidence="8">
    <location>
        <begin position="205"/>
        <end position="223"/>
    </location>
</feature>
<feature type="transmembrane region" description="Helical" evidence="8">
    <location>
        <begin position="272"/>
        <end position="295"/>
    </location>
</feature>
<dbReference type="PROSITE" id="PS50850">
    <property type="entry name" value="MFS"/>
    <property type="match status" value="1"/>
</dbReference>
<dbReference type="Gene3D" id="1.20.1720.10">
    <property type="entry name" value="Multidrug resistance protein D"/>
    <property type="match status" value="1"/>
</dbReference>
<reference evidence="10 11" key="1">
    <citation type="submission" date="2018-11" db="EMBL/GenBank/DDBJ databases">
        <title>Genomes From Bacteria Associated with the Canine Oral Cavity: a Test Case for Automated Genome-Based Taxonomic Assignment.</title>
        <authorList>
            <person name="Coil D.A."/>
            <person name="Jospin G."/>
            <person name="Darling A.E."/>
            <person name="Wallis C."/>
            <person name="Davis I.J."/>
            <person name="Harris S."/>
            <person name="Eisen J.A."/>
            <person name="Holcombe L.J."/>
            <person name="O'Flynn C."/>
        </authorList>
    </citation>
    <scope>NUCLEOTIDE SEQUENCE [LARGE SCALE GENOMIC DNA]</scope>
    <source>
        <strain evidence="10 11">COT-280</strain>
    </source>
</reference>
<feature type="transmembrane region" description="Helical" evidence="8">
    <location>
        <begin position="336"/>
        <end position="354"/>
    </location>
</feature>
<evidence type="ECO:0000259" key="9">
    <source>
        <dbReference type="PROSITE" id="PS50850"/>
    </source>
</evidence>
<comment type="caution">
    <text evidence="10">The sequence shown here is derived from an EMBL/GenBank/DDBJ whole genome shotgun (WGS) entry which is preliminary data.</text>
</comment>
<feature type="transmembrane region" description="Helical" evidence="8">
    <location>
        <begin position="301"/>
        <end position="324"/>
    </location>
</feature>
<dbReference type="Proteomes" id="UP000269923">
    <property type="component" value="Unassembled WGS sequence"/>
</dbReference>
<sequence>MAFLLAMLVAIMPFSVDAYLPALPQMAESLHADIHHIEKSLSSFILGVAVGQLLGGSLSDIKGRKNLALAGLGVYMLGSIGLILVQTANQLLLLRLVQAVGAGMASVVVGAVVRDNYHGRDAAQMFALIGIIMMAAPSLAPLIGSLLEHLGGWRLIFGFLLTYGALAFVLIRVFLPKHKRAEPFTRDILHTVLARYRSVLTTRPALGFLFLQAASFSSMLVFLTESPFVYMKLYGLSQHQYAWAFAGNIAVMALFNRTTAWRLRHGSEPKNILLAGIAVQLCANMMLTSGAWHGLPPMTWMLAWCMVSVGTQGLIVANTQALFMEHFSQAGGSANALLLATQSLIAAAVAFAATELHNGTAAVMTTMMLCCTLSGIVLLMGFSRQSLFGKP</sequence>
<feature type="transmembrane region" description="Helical" evidence="8">
    <location>
        <begin position="42"/>
        <end position="59"/>
    </location>
</feature>
<organism evidence="10 11">
    <name type="scientific">Conchiformibius steedae</name>
    <dbReference type="NCBI Taxonomy" id="153493"/>
    <lineage>
        <taxon>Bacteria</taxon>
        <taxon>Pseudomonadati</taxon>
        <taxon>Pseudomonadota</taxon>
        <taxon>Betaproteobacteria</taxon>
        <taxon>Neisseriales</taxon>
        <taxon>Neisseriaceae</taxon>
        <taxon>Conchiformibius</taxon>
    </lineage>
</organism>
<name>A0A3P2A5Z6_9NEIS</name>
<dbReference type="Pfam" id="PF07690">
    <property type="entry name" value="MFS_1"/>
    <property type="match status" value="1"/>
</dbReference>
<feature type="transmembrane region" description="Helical" evidence="8">
    <location>
        <begin position="243"/>
        <end position="260"/>
    </location>
</feature>
<evidence type="ECO:0000256" key="2">
    <source>
        <dbReference type="ARBA" id="ARBA00006236"/>
    </source>
</evidence>
<keyword evidence="6 8" id="KW-1133">Transmembrane helix</keyword>
<feature type="domain" description="Major facilitator superfamily (MFS) profile" evidence="9">
    <location>
        <begin position="1"/>
        <end position="391"/>
    </location>
</feature>
<keyword evidence="3 8" id="KW-0813">Transport</keyword>
<keyword evidence="11" id="KW-1185">Reference proteome</keyword>
<feature type="transmembrane region" description="Helical" evidence="8">
    <location>
        <begin position="125"/>
        <end position="147"/>
    </location>
</feature>
<evidence type="ECO:0000256" key="6">
    <source>
        <dbReference type="ARBA" id="ARBA00022989"/>
    </source>
</evidence>
<dbReference type="InterPro" id="IPR004812">
    <property type="entry name" value="Efflux_drug-R_Bcr/CmlA"/>
</dbReference>
<evidence type="ECO:0000256" key="3">
    <source>
        <dbReference type="ARBA" id="ARBA00022448"/>
    </source>
</evidence>
<dbReference type="CDD" id="cd17320">
    <property type="entry name" value="MFS_MdfA_MDR_like"/>
    <property type="match status" value="1"/>
</dbReference>
<dbReference type="PANTHER" id="PTHR23502:SF132">
    <property type="entry name" value="POLYAMINE TRANSPORTER 2-RELATED"/>
    <property type="match status" value="1"/>
</dbReference>
<evidence type="ECO:0000256" key="7">
    <source>
        <dbReference type="ARBA" id="ARBA00023136"/>
    </source>
</evidence>
<evidence type="ECO:0000256" key="4">
    <source>
        <dbReference type="ARBA" id="ARBA00022475"/>
    </source>
</evidence>
<dbReference type="AlphaFoldDB" id="A0A3P2A5Z6"/>
<dbReference type="GO" id="GO:0005886">
    <property type="term" value="C:plasma membrane"/>
    <property type="evidence" value="ECO:0007669"/>
    <property type="project" value="UniProtKB-SubCell"/>
</dbReference>
<keyword evidence="8" id="KW-0997">Cell inner membrane</keyword>
<dbReference type="GO" id="GO:1990961">
    <property type="term" value="P:xenobiotic detoxification by transmembrane export across the plasma membrane"/>
    <property type="evidence" value="ECO:0007669"/>
    <property type="project" value="InterPro"/>
</dbReference>
<keyword evidence="4" id="KW-1003">Cell membrane</keyword>
<evidence type="ECO:0000256" key="5">
    <source>
        <dbReference type="ARBA" id="ARBA00022692"/>
    </source>
</evidence>
<dbReference type="InterPro" id="IPR011701">
    <property type="entry name" value="MFS"/>
</dbReference>
<proteinExistence type="inferred from homology"/>
<comment type="similarity">
    <text evidence="2 8">Belongs to the major facilitator superfamily. Bcr/CmlA family.</text>
</comment>
<dbReference type="InterPro" id="IPR020846">
    <property type="entry name" value="MFS_dom"/>
</dbReference>
<dbReference type="GO" id="GO:0042910">
    <property type="term" value="F:xenobiotic transmembrane transporter activity"/>
    <property type="evidence" value="ECO:0007669"/>
    <property type="project" value="InterPro"/>
</dbReference>
<evidence type="ECO:0000313" key="10">
    <source>
        <dbReference type="EMBL" id="RRD90834.1"/>
    </source>
</evidence>